<dbReference type="RefSeq" id="WP_244645568.1">
    <property type="nucleotide sequence ID" value="NZ_BMMF01000012.1"/>
</dbReference>
<protein>
    <submittedName>
        <fullName evidence="1">Carotenoid 1,2-hydratase</fullName>
    </submittedName>
</protein>
<name>A0A917QFN0_9HYPH</name>
<dbReference type="CDD" id="cd21471">
    <property type="entry name" value="CrtC-like"/>
    <property type="match status" value="1"/>
</dbReference>
<accession>A0A917QFN0</accession>
<dbReference type="AlphaFoldDB" id="A0A917QFN0"/>
<gene>
    <name evidence="1" type="ORF">GCM10011322_37110</name>
</gene>
<evidence type="ECO:0000313" key="2">
    <source>
        <dbReference type="Proteomes" id="UP000600449"/>
    </source>
</evidence>
<proteinExistence type="predicted"/>
<evidence type="ECO:0000313" key="1">
    <source>
        <dbReference type="EMBL" id="GGK46607.1"/>
    </source>
</evidence>
<sequence>MFSPYYAWARRKGARTGRPADPHDFPAMNVVLYGHGHKRWALTERRRGALSRDATTLEIGPSQMRWEDGALVVEFDERTMPVPGRLKGRVRLTPSGETPQIFALDAGGRHMWWPIAPASRAEVTLEHPGLSFSGDAYFDMNFGERPLEADFDWWNWSRAPTSRGACVLYDVVRLDGSRQVLALDIGRDGTVDDLATPPLAALPPGTIWRMPRETRADPGAAPRLVKTFEDTPFYTRSEITTRLLGEDVRAMHESLSMPRFTKGWVQTLLPFRMPRTVW</sequence>
<dbReference type="SUPFAM" id="SSF159245">
    <property type="entry name" value="AttH-like"/>
    <property type="match status" value="1"/>
</dbReference>
<organism evidence="1 2">
    <name type="scientific">Salinarimonas ramus</name>
    <dbReference type="NCBI Taxonomy" id="690164"/>
    <lineage>
        <taxon>Bacteria</taxon>
        <taxon>Pseudomonadati</taxon>
        <taxon>Pseudomonadota</taxon>
        <taxon>Alphaproteobacteria</taxon>
        <taxon>Hyphomicrobiales</taxon>
        <taxon>Salinarimonadaceae</taxon>
        <taxon>Salinarimonas</taxon>
    </lineage>
</organism>
<dbReference type="EMBL" id="BMMF01000012">
    <property type="protein sequence ID" value="GGK46607.1"/>
    <property type="molecule type" value="Genomic_DNA"/>
</dbReference>
<dbReference type="Proteomes" id="UP000600449">
    <property type="component" value="Unassembled WGS sequence"/>
</dbReference>
<keyword evidence="2" id="KW-1185">Reference proteome</keyword>
<comment type="caution">
    <text evidence="1">The sequence shown here is derived from an EMBL/GenBank/DDBJ whole genome shotgun (WGS) entry which is preliminary data.</text>
</comment>
<reference evidence="1 2" key="1">
    <citation type="journal article" date="2014" name="Int. J. Syst. Evol. Microbiol.">
        <title>Complete genome sequence of Corynebacterium casei LMG S-19264T (=DSM 44701T), isolated from a smear-ripened cheese.</title>
        <authorList>
            <consortium name="US DOE Joint Genome Institute (JGI-PGF)"/>
            <person name="Walter F."/>
            <person name="Albersmeier A."/>
            <person name="Kalinowski J."/>
            <person name="Ruckert C."/>
        </authorList>
    </citation>
    <scope>NUCLEOTIDE SEQUENCE [LARGE SCALE GENOMIC DNA]</scope>
    <source>
        <strain evidence="1 2">CGMCC 1.9161</strain>
    </source>
</reference>